<evidence type="ECO:0000313" key="2">
    <source>
        <dbReference type="EMBL" id="JAS23692.1"/>
    </source>
</evidence>
<dbReference type="InterPro" id="IPR018631">
    <property type="entry name" value="AAA-ATPase-like_dom"/>
</dbReference>
<gene>
    <name evidence="2" type="ORF">g.44396</name>
</gene>
<proteinExistence type="predicted"/>
<dbReference type="Pfam" id="PF09820">
    <property type="entry name" value="AAA-ATPase_like"/>
    <property type="match status" value="1"/>
</dbReference>
<feature type="non-terminal residue" evidence="2">
    <location>
        <position position="1"/>
    </location>
</feature>
<evidence type="ECO:0000259" key="1">
    <source>
        <dbReference type="Pfam" id="PF09820"/>
    </source>
</evidence>
<protein>
    <recommendedName>
        <fullName evidence="1">AAA-ATPase-like domain-containing protein</fullName>
    </recommendedName>
</protein>
<dbReference type="PANTHER" id="PTHR34825">
    <property type="entry name" value="CONSERVED PROTEIN, WITH A WEAK D-GALACTARATE DEHYDRATASE/ALTRONATE HYDROLASE DOMAIN"/>
    <property type="match status" value="1"/>
</dbReference>
<feature type="non-terminal residue" evidence="2">
    <location>
        <position position="150"/>
    </location>
</feature>
<dbReference type="PANTHER" id="PTHR34825:SF1">
    <property type="entry name" value="AAA-ATPASE-LIKE DOMAIN-CONTAINING PROTEIN"/>
    <property type="match status" value="1"/>
</dbReference>
<sequence>IVNMNKEFITYRLIICMVKLFYCENYTISPLLMKQSKFYKTVESSTFIDKTLLIQEIFKHDFVLITSPSKFGRTTNLDMLRTFLEIEVDQQGSSIKNVEEDIDGNFFEKPKRNLSLKFNLFKGNNLKVYQDKKFFYRHCGQIPVLYIDFK</sequence>
<dbReference type="AlphaFoldDB" id="A0A1B6DDH1"/>
<name>A0A1B6DDH1_9HEMI</name>
<organism evidence="2">
    <name type="scientific">Clastoptera arizonana</name>
    <name type="common">Arizona spittle bug</name>
    <dbReference type="NCBI Taxonomy" id="38151"/>
    <lineage>
        <taxon>Eukaryota</taxon>
        <taxon>Metazoa</taxon>
        <taxon>Ecdysozoa</taxon>
        <taxon>Arthropoda</taxon>
        <taxon>Hexapoda</taxon>
        <taxon>Insecta</taxon>
        <taxon>Pterygota</taxon>
        <taxon>Neoptera</taxon>
        <taxon>Paraneoptera</taxon>
        <taxon>Hemiptera</taxon>
        <taxon>Auchenorrhyncha</taxon>
        <taxon>Cercopoidea</taxon>
        <taxon>Clastopteridae</taxon>
        <taxon>Clastoptera</taxon>
    </lineage>
</organism>
<reference evidence="2" key="1">
    <citation type="submission" date="2015-12" db="EMBL/GenBank/DDBJ databases">
        <title>De novo transcriptome assembly of four potential Pierce s Disease insect vectors from Arizona vineyards.</title>
        <authorList>
            <person name="Tassone E.E."/>
        </authorList>
    </citation>
    <scope>NUCLEOTIDE SEQUENCE</scope>
</reference>
<feature type="domain" description="AAA-ATPase-like" evidence="1">
    <location>
        <begin position="43"/>
        <end position="120"/>
    </location>
</feature>
<accession>A0A1B6DDH1</accession>
<dbReference type="EMBL" id="GEDC01013606">
    <property type="protein sequence ID" value="JAS23692.1"/>
    <property type="molecule type" value="Transcribed_RNA"/>
</dbReference>